<dbReference type="PANTHER" id="PTHR33332">
    <property type="entry name" value="REVERSE TRANSCRIPTASE DOMAIN-CONTAINING PROTEIN"/>
    <property type="match status" value="1"/>
</dbReference>
<evidence type="ECO:0000313" key="2">
    <source>
        <dbReference type="Proteomes" id="UP001333110"/>
    </source>
</evidence>
<name>A0AAN7NLJ9_MYCAM</name>
<proteinExistence type="predicted"/>
<comment type="caution">
    <text evidence="1">The sequence shown here is derived from an EMBL/GenBank/DDBJ whole genome shotgun (WGS) entry which is preliminary data.</text>
</comment>
<protein>
    <submittedName>
        <fullName evidence="1">Uncharacterized protein</fullName>
    </submittedName>
</protein>
<dbReference type="EMBL" id="JAUNZN010000002">
    <property type="protein sequence ID" value="KAK4827622.1"/>
    <property type="molecule type" value="Genomic_DNA"/>
</dbReference>
<dbReference type="AlphaFoldDB" id="A0AAN7NLJ9"/>
<evidence type="ECO:0000313" key="1">
    <source>
        <dbReference type="EMBL" id="KAK4827622.1"/>
    </source>
</evidence>
<keyword evidence="2" id="KW-1185">Reference proteome</keyword>
<dbReference type="Proteomes" id="UP001333110">
    <property type="component" value="Unassembled WGS sequence"/>
</dbReference>
<organism evidence="1 2">
    <name type="scientific">Mycteria americana</name>
    <name type="common">Wood stork</name>
    <dbReference type="NCBI Taxonomy" id="33587"/>
    <lineage>
        <taxon>Eukaryota</taxon>
        <taxon>Metazoa</taxon>
        <taxon>Chordata</taxon>
        <taxon>Craniata</taxon>
        <taxon>Vertebrata</taxon>
        <taxon>Euteleostomi</taxon>
        <taxon>Archelosauria</taxon>
        <taxon>Archosauria</taxon>
        <taxon>Dinosauria</taxon>
        <taxon>Saurischia</taxon>
        <taxon>Theropoda</taxon>
        <taxon>Coelurosauria</taxon>
        <taxon>Aves</taxon>
        <taxon>Neognathae</taxon>
        <taxon>Neoaves</taxon>
        <taxon>Aequornithes</taxon>
        <taxon>Ciconiiformes</taxon>
        <taxon>Ciconiidae</taxon>
        <taxon>Mycteria</taxon>
    </lineage>
</organism>
<sequence length="298" mass="33967">MRWAQLLCIPDASSAIWLPKTNHVLLLFSQAMAEAIPAAQRPPLISHPLSVPELTVMRQPWIAQSSELEDHDCGNSDFPFVDTEIVGDQLYQLNVHKSTRPDGINPRVLKEVADVTAGPHSIIYQRSWESGEVPADWKLASVIPIYRKGVREDPGIYRPEIVRLVMILNWEVLLTLSRDKEALQRDLDRWEHWAIINGMKLNKNTCRILQLGWSKAGHKSKLGEQWLESSPAERGLGVLVDRRLNRSQQRGLAAKRANHILGCIKHSISSRSKEVIIPLHLEPLQPHLEYPVLFWPHH</sequence>
<reference evidence="1 2" key="1">
    <citation type="journal article" date="2023" name="J. Hered.">
        <title>Chromosome-level genome of the wood stork (Mycteria americana) provides insight into avian chromosome evolution.</title>
        <authorList>
            <person name="Flamio R. Jr."/>
            <person name="Ramstad K.M."/>
        </authorList>
    </citation>
    <scope>NUCLEOTIDE SEQUENCE [LARGE SCALE GENOMIC DNA]</scope>
    <source>
        <strain evidence="1">JAX WOST 10</strain>
    </source>
</reference>
<gene>
    <name evidence="1" type="ORF">QYF61_019832</name>
</gene>
<accession>A0AAN7NLJ9</accession>